<feature type="compositionally biased region" description="Basic and acidic residues" evidence="6">
    <location>
        <begin position="92"/>
        <end position="101"/>
    </location>
</feature>
<feature type="domain" description="C3H1-type" evidence="7">
    <location>
        <begin position="294"/>
        <end position="322"/>
    </location>
</feature>
<sequence length="541" mass="58765">MFRAAVRANKQECWQDLPALLERRAQVCEVHGSSDSAGCEVYGAGSRGGTCAPLGSERGTLQGTAEAGQEAGRKRRTAGPQGRSPRTLRVNQDQREEDGQRRFSSVEMVCAKMMVRTESRILRNNNNNSSNNSSNNNNSSSNKNNSNNNNNVCAKMLVRTGVRCACHFVLAGQCPGRHAPVPLTPDTSSVWEGDRVPLTPENPVFLQPGSVPLAGHGTTNSPAVRKDDDDRVPLTPEKLAFLQSGSVPPAKQGTPAKQGAKICRTWEQSATCRFGDRCRFIHFSAPVMKSPAVTGLQKICRNWDQTVTCRFGDKCKFTHSLPSALGVEIETALPPSLGLASSSSLSSSSSCFAPAEHPTTHCERIARWLELQKGLDSQTAQLLLEGLGAYELRVVLSHGDLLGADQNLGMARGSVQKQLRNQRADDSMNELTRRIHVANEMGEMKRHHFSCLERGLAEGIGGGTAGFLESGVRVATENYITENGLDAVVAAFLRECNHHVQREVTGQGSLASLRHPSKVCCMRIRDAVRRGKETFVQQLGQ</sequence>
<gene>
    <name evidence="8" type="ORF">PGLA2088_LOCUS48388</name>
</gene>
<accession>A0A813LRV7</accession>
<dbReference type="PANTHER" id="PTHR12547">
    <property type="entry name" value="CCCH ZINC FINGER/TIS11-RELATED"/>
    <property type="match status" value="1"/>
</dbReference>
<dbReference type="Pfam" id="PF00642">
    <property type="entry name" value="zf-CCCH"/>
    <property type="match status" value="2"/>
</dbReference>
<feature type="region of interest" description="Disordered" evidence="6">
    <location>
        <begin position="210"/>
        <end position="230"/>
    </location>
</feature>
<dbReference type="GO" id="GO:0008270">
    <property type="term" value="F:zinc ion binding"/>
    <property type="evidence" value="ECO:0007669"/>
    <property type="project" value="UniProtKB-KW"/>
</dbReference>
<evidence type="ECO:0000256" key="5">
    <source>
        <dbReference type="PROSITE-ProRule" id="PRU00723"/>
    </source>
</evidence>
<dbReference type="PROSITE" id="PS50103">
    <property type="entry name" value="ZF_C3H1"/>
    <property type="match status" value="2"/>
</dbReference>
<feature type="zinc finger region" description="C3H1-type" evidence="5">
    <location>
        <begin position="257"/>
        <end position="285"/>
    </location>
</feature>
<dbReference type="PANTHER" id="PTHR12547:SF18">
    <property type="entry name" value="PROTEIN TIS11"/>
    <property type="match status" value="1"/>
</dbReference>
<dbReference type="GO" id="GO:0003729">
    <property type="term" value="F:mRNA binding"/>
    <property type="evidence" value="ECO:0007669"/>
    <property type="project" value="InterPro"/>
</dbReference>
<organism evidence="8 9">
    <name type="scientific">Polarella glacialis</name>
    <name type="common">Dinoflagellate</name>
    <dbReference type="NCBI Taxonomy" id="89957"/>
    <lineage>
        <taxon>Eukaryota</taxon>
        <taxon>Sar</taxon>
        <taxon>Alveolata</taxon>
        <taxon>Dinophyceae</taxon>
        <taxon>Suessiales</taxon>
        <taxon>Suessiaceae</taxon>
        <taxon>Polarella</taxon>
    </lineage>
</organism>
<evidence type="ECO:0000313" key="9">
    <source>
        <dbReference type="Proteomes" id="UP000626109"/>
    </source>
</evidence>
<dbReference type="SMART" id="SM00356">
    <property type="entry name" value="ZnF_C3H1"/>
    <property type="match status" value="2"/>
</dbReference>
<dbReference type="Gene3D" id="4.10.1000.10">
    <property type="entry name" value="Zinc finger, CCCH-type"/>
    <property type="match status" value="2"/>
</dbReference>
<feature type="zinc finger region" description="C3H1-type" evidence="5">
    <location>
        <begin position="294"/>
        <end position="322"/>
    </location>
</feature>
<dbReference type="InterPro" id="IPR045877">
    <property type="entry name" value="ZFP36-like"/>
</dbReference>
<dbReference type="SUPFAM" id="SSF90229">
    <property type="entry name" value="CCCH zinc finger"/>
    <property type="match status" value="2"/>
</dbReference>
<feature type="compositionally biased region" description="Low complexity" evidence="6">
    <location>
        <begin position="124"/>
        <end position="147"/>
    </location>
</feature>
<evidence type="ECO:0000256" key="1">
    <source>
        <dbReference type="ARBA" id="ARBA00022723"/>
    </source>
</evidence>
<evidence type="ECO:0000256" key="2">
    <source>
        <dbReference type="ARBA" id="ARBA00022737"/>
    </source>
</evidence>
<evidence type="ECO:0000256" key="4">
    <source>
        <dbReference type="ARBA" id="ARBA00022833"/>
    </source>
</evidence>
<name>A0A813LRV7_POLGL</name>
<comment type="caution">
    <text evidence="8">The sequence shown here is derived from an EMBL/GenBank/DDBJ whole genome shotgun (WGS) entry which is preliminary data.</text>
</comment>
<dbReference type="EMBL" id="CAJNNW010036679">
    <property type="protein sequence ID" value="CAE8736599.1"/>
    <property type="molecule type" value="Genomic_DNA"/>
</dbReference>
<keyword evidence="3 5" id="KW-0863">Zinc-finger</keyword>
<proteinExistence type="predicted"/>
<feature type="domain" description="C3H1-type" evidence="7">
    <location>
        <begin position="257"/>
        <end position="285"/>
    </location>
</feature>
<evidence type="ECO:0000313" key="8">
    <source>
        <dbReference type="EMBL" id="CAE8736599.1"/>
    </source>
</evidence>
<keyword evidence="1 5" id="KW-0479">Metal-binding</keyword>
<dbReference type="Proteomes" id="UP000626109">
    <property type="component" value="Unassembled WGS sequence"/>
</dbReference>
<dbReference type="AlphaFoldDB" id="A0A813LRV7"/>
<feature type="region of interest" description="Disordered" evidence="6">
    <location>
        <begin position="53"/>
        <end position="104"/>
    </location>
</feature>
<reference evidence="8" key="1">
    <citation type="submission" date="2021-02" db="EMBL/GenBank/DDBJ databases">
        <authorList>
            <person name="Dougan E. K."/>
            <person name="Rhodes N."/>
            <person name="Thang M."/>
            <person name="Chan C."/>
        </authorList>
    </citation>
    <scope>NUCLEOTIDE SEQUENCE</scope>
</reference>
<feature type="region of interest" description="Disordered" evidence="6">
    <location>
        <begin position="118"/>
        <end position="147"/>
    </location>
</feature>
<evidence type="ECO:0000259" key="7">
    <source>
        <dbReference type="PROSITE" id="PS50103"/>
    </source>
</evidence>
<evidence type="ECO:0000256" key="3">
    <source>
        <dbReference type="ARBA" id="ARBA00022771"/>
    </source>
</evidence>
<dbReference type="InterPro" id="IPR000571">
    <property type="entry name" value="Znf_CCCH"/>
</dbReference>
<keyword evidence="4 5" id="KW-0862">Zinc</keyword>
<keyword evidence="2" id="KW-0677">Repeat</keyword>
<protein>
    <recommendedName>
        <fullName evidence="7">C3H1-type domain-containing protein</fullName>
    </recommendedName>
</protein>
<dbReference type="InterPro" id="IPR036855">
    <property type="entry name" value="Znf_CCCH_sf"/>
</dbReference>
<evidence type="ECO:0000256" key="6">
    <source>
        <dbReference type="SAM" id="MobiDB-lite"/>
    </source>
</evidence>